<evidence type="ECO:0000256" key="2">
    <source>
        <dbReference type="ARBA" id="ARBA00023125"/>
    </source>
</evidence>
<proteinExistence type="predicted"/>
<dbReference type="GO" id="GO:0003700">
    <property type="term" value="F:DNA-binding transcription factor activity"/>
    <property type="evidence" value="ECO:0007669"/>
    <property type="project" value="InterPro"/>
</dbReference>
<dbReference type="EMBL" id="AP009243">
    <property type="protein sequence ID" value="BAG80497.1"/>
    <property type="molecule type" value="Genomic_DNA"/>
</dbReference>
<dbReference type="Pfam" id="PF06445">
    <property type="entry name" value="GyrI-like"/>
    <property type="match status" value="1"/>
</dbReference>
<dbReference type="InterPro" id="IPR011256">
    <property type="entry name" value="Reg_factor_effector_dom_sf"/>
</dbReference>
<dbReference type="Proteomes" id="UP000008199">
    <property type="component" value="Plasmid pSE11-3"/>
</dbReference>
<dbReference type="KEGG" id="ecy:ECSE_P3-0058"/>
<dbReference type="InterPro" id="IPR018060">
    <property type="entry name" value="HTH_AraC"/>
</dbReference>
<accession>A0A979GK63</accession>
<name>A0A979GK63_ECOSE</name>
<evidence type="ECO:0000313" key="5">
    <source>
        <dbReference type="EMBL" id="BAG80497.1"/>
    </source>
</evidence>
<dbReference type="Gene3D" id="1.10.10.60">
    <property type="entry name" value="Homeodomain-like"/>
    <property type="match status" value="2"/>
</dbReference>
<sequence length="276" mass="32395">MHNRHTIDRLIVQHIILWIEDNIESTIKIEDVATITGYCRRNVQLIFKRYVHISLGEYIRRRKIARAAALLKTSTLNLIDISIRLHFDSQQSFTREFKKILGVPPQKYRNRNYWNLPYLCPPYIWGKAISFTFLELSEMVLTTDVIPGNYSCFSRKETIMSYIDKYKADVYCISGYGLQQKIGDLDYRDNYIATTKNDKAHCKKLTIPSGLYAKFLYKGTWRDFLRLPKYLYLTLLPAHGLAHMDACDIIHIPYPDAGLVKNNEIECTYYIPVTWM</sequence>
<dbReference type="InterPro" id="IPR050959">
    <property type="entry name" value="MarA-like"/>
</dbReference>
<keyword evidence="3" id="KW-0804">Transcription</keyword>
<keyword evidence="2" id="KW-0238">DNA-binding</keyword>
<gene>
    <name evidence="5" type="ordered locus">ECSE_P3-0058</name>
</gene>
<dbReference type="SMART" id="SM00342">
    <property type="entry name" value="HTH_ARAC"/>
    <property type="match status" value="1"/>
</dbReference>
<dbReference type="Gene3D" id="3.20.80.10">
    <property type="entry name" value="Regulatory factor, effector binding domain"/>
    <property type="match status" value="1"/>
</dbReference>
<dbReference type="SUPFAM" id="SSF55136">
    <property type="entry name" value="Probable bacterial effector-binding domain"/>
    <property type="match status" value="1"/>
</dbReference>
<evidence type="ECO:0000256" key="3">
    <source>
        <dbReference type="ARBA" id="ARBA00023163"/>
    </source>
</evidence>
<dbReference type="Pfam" id="PF12833">
    <property type="entry name" value="HTH_18"/>
    <property type="match status" value="1"/>
</dbReference>
<evidence type="ECO:0000256" key="1">
    <source>
        <dbReference type="ARBA" id="ARBA00023015"/>
    </source>
</evidence>
<feature type="domain" description="HTH araC/xylS-type" evidence="4">
    <location>
        <begin position="13"/>
        <end position="111"/>
    </location>
</feature>
<protein>
    <submittedName>
        <fullName evidence="5">Transcription regulator</fullName>
    </submittedName>
</protein>
<evidence type="ECO:0000259" key="4">
    <source>
        <dbReference type="PROSITE" id="PS01124"/>
    </source>
</evidence>
<dbReference type="SUPFAM" id="SSF46689">
    <property type="entry name" value="Homeodomain-like"/>
    <property type="match status" value="2"/>
</dbReference>
<reference evidence="5 6" key="1">
    <citation type="journal article" date="2008" name="DNA Res.">
        <title>Complete genome sequence and comparative analysis of the wild-type commensal Escherichia coli strain SE11 isolated from a healthy adult.</title>
        <authorList>
            <person name="Oshima K."/>
            <person name="Toh H."/>
            <person name="Ogura Y."/>
            <person name="Sasamoto H."/>
            <person name="Morita H."/>
            <person name="Park S.-H."/>
            <person name="Ooka T."/>
            <person name="Iyoda S."/>
            <person name="Taylor T.D."/>
            <person name="Hayashi T."/>
            <person name="Itoh K."/>
            <person name="Hattori M."/>
        </authorList>
    </citation>
    <scope>NUCLEOTIDE SEQUENCE [LARGE SCALE GENOMIC DNA]</scope>
    <source>
        <strain evidence="5 6">SE11</strain>
    </source>
</reference>
<dbReference type="InterPro" id="IPR009057">
    <property type="entry name" value="Homeodomain-like_sf"/>
</dbReference>
<dbReference type="AlphaFoldDB" id="A0A979GK63"/>
<dbReference type="PANTHER" id="PTHR47504">
    <property type="entry name" value="RIGHT ORIGIN-BINDING PROTEIN"/>
    <property type="match status" value="1"/>
</dbReference>
<geneLocation type="plasmid" evidence="5 6">
    <name>pSE11-3</name>
</geneLocation>
<dbReference type="GO" id="GO:0043565">
    <property type="term" value="F:sequence-specific DNA binding"/>
    <property type="evidence" value="ECO:0007669"/>
    <property type="project" value="InterPro"/>
</dbReference>
<keyword evidence="1" id="KW-0805">Transcription regulation</keyword>
<organism evidence="5 6">
    <name type="scientific">Escherichia coli (strain SE11)</name>
    <dbReference type="NCBI Taxonomy" id="409438"/>
    <lineage>
        <taxon>Bacteria</taxon>
        <taxon>Pseudomonadati</taxon>
        <taxon>Pseudomonadota</taxon>
        <taxon>Gammaproteobacteria</taxon>
        <taxon>Enterobacterales</taxon>
        <taxon>Enterobacteriaceae</taxon>
        <taxon>Escherichia</taxon>
    </lineage>
</organism>
<dbReference type="PROSITE" id="PS01124">
    <property type="entry name" value="HTH_ARAC_FAMILY_2"/>
    <property type="match status" value="1"/>
</dbReference>
<dbReference type="InterPro" id="IPR029442">
    <property type="entry name" value="GyrI-like"/>
</dbReference>
<dbReference type="PANTHER" id="PTHR47504:SF3">
    <property type="entry name" value="HTH-TYPE TRANSCRIPTIONAL REGULATOR YKGA-RELATED"/>
    <property type="match status" value="1"/>
</dbReference>
<keyword evidence="5" id="KW-0614">Plasmid</keyword>
<evidence type="ECO:0000313" key="6">
    <source>
        <dbReference type="Proteomes" id="UP000008199"/>
    </source>
</evidence>